<dbReference type="Pfam" id="PF07291">
    <property type="entry name" value="MauE"/>
    <property type="match status" value="1"/>
</dbReference>
<name>A0ABR9KJ06_9ACTN</name>
<dbReference type="InterPro" id="IPR009908">
    <property type="entry name" value="Methylamine_util_MauE"/>
</dbReference>
<evidence type="ECO:0000313" key="8">
    <source>
        <dbReference type="Proteomes" id="UP000661607"/>
    </source>
</evidence>
<dbReference type="Proteomes" id="UP000661607">
    <property type="component" value="Unassembled WGS sequence"/>
</dbReference>
<dbReference type="RefSeq" id="WP_192776787.1">
    <property type="nucleotide sequence ID" value="NZ_BAAASY010000030.1"/>
</dbReference>
<keyword evidence="8" id="KW-1185">Reference proteome</keyword>
<proteinExistence type="predicted"/>
<reference evidence="7 8" key="1">
    <citation type="submission" date="2020-10" db="EMBL/GenBank/DDBJ databases">
        <title>Sequencing the genomes of 1000 actinobacteria strains.</title>
        <authorList>
            <person name="Klenk H.-P."/>
        </authorList>
    </citation>
    <scope>NUCLEOTIDE SEQUENCE [LARGE SCALE GENOMIC DNA]</scope>
    <source>
        <strain evidence="7 8">DSM 43748</strain>
    </source>
</reference>
<sequence length="182" mass="18780">MGLNEWLLACANAAAATLLLNSGLAKMVTPDALRRALTELVPSFTGKSAPLMVRGLAAVEIVAATALLIAPARMAAAFLSALLGVGFAAFGLLGTMRGSSAPCGCFGASNKQPLGWTNVALGVLLAAVLPLNVANPSAAHGDYTASALMLAATLTVVLCAYTHRQLMRRHLVVRPRRPKPTH</sequence>
<evidence type="ECO:0000256" key="4">
    <source>
        <dbReference type="ARBA" id="ARBA00023136"/>
    </source>
</evidence>
<evidence type="ECO:0000256" key="2">
    <source>
        <dbReference type="ARBA" id="ARBA00022692"/>
    </source>
</evidence>
<feature type="transmembrane region" description="Helical" evidence="5">
    <location>
        <begin position="114"/>
        <end position="131"/>
    </location>
</feature>
<feature type="transmembrane region" description="Helical" evidence="5">
    <location>
        <begin position="143"/>
        <end position="161"/>
    </location>
</feature>
<comment type="subcellular location">
    <subcellularLocation>
        <location evidence="1">Membrane</location>
        <topology evidence="1">Multi-pass membrane protein</topology>
    </subcellularLocation>
</comment>
<feature type="transmembrane region" description="Helical" evidence="5">
    <location>
        <begin position="75"/>
        <end position="93"/>
    </location>
</feature>
<evidence type="ECO:0000256" key="3">
    <source>
        <dbReference type="ARBA" id="ARBA00022989"/>
    </source>
</evidence>
<comment type="caution">
    <text evidence="7">The sequence shown here is derived from an EMBL/GenBank/DDBJ whole genome shotgun (WGS) entry which is preliminary data.</text>
</comment>
<evidence type="ECO:0000259" key="6">
    <source>
        <dbReference type="Pfam" id="PF07291"/>
    </source>
</evidence>
<evidence type="ECO:0000256" key="1">
    <source>
        <dbReference type="ARBA" id="ARBA00004141"/>
    </source>
</evidence>
<keyword evidence="4 5" id="KW-0472">Membrane</keyword>
<organism evidence="7 8">
    <name type="scientific">Nonomuraea africana</name>
    <dbReference type="NCBI Taxonomy" id="46171"/>
    <lineage>
        <taxon>Bacteria</taxon>
        <taxon>Bacillati</taxon>
        <taxon>Actinomycetota</taxon>
        <taxon>Actinomycetes</taxon>
        <taxon>Streptosporangiales</taxon>
        <taxon>Streptosporangiaceae</taxon>
        <taxon>Nonomuraea</taxon>
    </lineage>
</organism>
<evidence type="ECO:0000256" key="5">
    <source>
        <dbReference type="SAM" id="Phobius"/>
    </source>
</evidence>
<keyword evidence="2 5" id="KW-0812">Transmembrane</keyword>
<gene>
    <name evidence="7" type="ORF">H4W81_004734</name>
</gene>
<dbReference type="EMBL" id="JADBEF010000001">
    <property type="protein sequence ID" value="MBE1561955.1"/>
    <property type="molecule type" value="Genomic_DNA"/>
</dbReference>
<protein>
    <recommendedName>
        <fullName evidence="6">Methylamine utilisation protein MauE domain-containing protein</fullName>
    </recommendedName>
</protein>
<evidence type="ECO:0000313" key="7">
    <source>
        <dbReference type="EMBL" id="MBE1561955.1"/>
    </source>
</evidence>
<feature type="domain" description="Methylamine utilisation protein MauE" evidence="6">
    <location>
        <begin position="5"/>
        <end position="128"/>
    </location>
</feature>
<accession>A0ABR9KJ06</accession>
<keyword evidence="3 5" id="KW-1133">Transmembrane helix</keyword>